<evidence type="ECO:0000259" key="8">
    <source>
        <dbReference type="Pfam" id="PF01895"/>
    </source>
</evidence>
<dbReference type="InterPro" id="IPR003841">
    <property type="entry name" value="Na/Pi_transpt"/>
</dbReference>
<reference evidence="9 10" key="1">
    <citation type="submission" date="2016-10" db="EMBL/GenBank/DDBJ databases">
        <authorList>
            <person name="de Groot N.N."/>
        </authorList>
    </citation>
    <scope>NUCLEOTIDE SEQUENCE [LARGE SCALE GENOMIC DNA]</scope>
    <source>
        <strain evidence="9 10">CGMCC 1.5058</strain>
    </source>
</reference>
<keyword evidence="5 7" id="KW-0472">Membrane</keyword>
<feature type="coiled-coil region" evidence="6">
    <location>
        <begin position="465"/>
        <end position="492"/>
    </location>
</feature>
<accession>A0A1G8R6R5</accession>
<feature type="transmembrane region" description="Helical" evidence="7">
    <location>
        <begin position="174"/>
        <end position="198"/>
    </location>
</feature>
<keyword evidence="3 7" id="KW-0812">Transmembrane</keyword>
<feature type="transmembrane region" description="Helical" evidence="7">
    <location>
        <begin position="210"/>
        <end position="233"/>
    </location>
</feature>
<feature type="transmembrane region" description="Helical" evidence="7">
    <location>
        <begin position="135"/>
        <end position="154"/>
    </location>
</feature>
<evidence type="ECO:0000256" key="7">
    <source>
        <dbReference type="SAM" id="Phobius"/>
    </source>
</evidence>
<dbReference type="PANTHER" id="PTHR10010:SF46">
    <property type="entry name" value="SODIUM-DEPENDENT PHOSPHATE TRANSPORT PROTEIN 2B"/>
    <property type="match status" value="1"/>
</dbReference>
<evidence type="ECO:0000256" key="2">
    <source>
        <dbReference type="ARBA" id="ARBA00022475"/>
    </source>
</evidence>
<sequence>MDTAMIIALLGGLGLFLYGMKMMGDGLENAAGSRLKFILEKVTSSPLKAVLVGAFVTMLIQSSSATTVMVVGFVNSGLLNLVQATGIIMGANIGTTVTAFLVSLNVDAIIPVFLFFGSILMLFSKAKKRKDIASIALGFGIMMLGMSLMSDAMYPLRDSKMFRELIVSLGNQWYLGLLVGLGITLIIQSSSATTGILVALTNTGNITIQIAFPIILGANIGTCITALLSSITANKTAKKAAVIHLLFNLIGALIFLPLGGLLISIVTRISPESVKYQISFIHLFFNLSNTLILLPFRHLLITMANKIVGDEVKMDNEILDRRLLQTPTIAEGQVVLETVKLAELAKKNVHLATEAFLTGDLTHEDEITKNEERINEVTEIITNFLVELSATEINIEEFRRIGNTYHVINDIERVGDHAENILELAVEKQKKEADLTPEGAEELRAIFAETENAMNIAIGCYKENDKSYAMKIEAVERKIDALQKEFRQSHIRRLQQGRFKALSSILFLDVISNLERVGDHAKNMADVVSGIQERD</sequence>
<dbReference type="GO" id="GO:0044341">
    <property type="term" value="P:sodium-dependent phosphate transport"/>
    <property type="evidence" value="ECO:0007669"/>
    <property type="project" value="InterPro"/>
</dbReference>
<comment type="subcellular location">
    <subcellularLocation>
        <location evidence="1">Cell membrane</location>
        <topology evidence="1">Multi-pass membrane protein</topology>
    </subcellularLocation>
</comment>
<organism evidence="9 10">
    <name type="scientific">Proteiniclasticum ruminis</name>
    <dbReference type="NCBI Taxonomy" id="398199"/>
    <lineage>
        <taxon>Bacteria</taxon>
        <taxon>Bacillati</taxon>
        <taxon>Bacillota</taxon>
        <taxon>Clostridia</taxon>
        <taxon>Eubacteriales</taxon>
        <taxon>Clostridiaceae</taxon>
        <taxon>Proteiniclasticum</taxon>
    </lineage>
</organism>
<dbReference type="AlphaFoldDB" id="A0A1G8R6R5"/>
<gene>
    <name evidence="9" type="ORF">SAMN05421804_1087</name>
</gene>
<evidence type="ECO:0000313" key="10">
    <source>
        <dbReference type="Proteomes" id="UP000183255"/>
    </source>
</evidence>
<feature type="domain" description="PhoU" evidence="8">
    <location>
        <begin position="447"/>
        <end position="527"/>
    </location>
</feature>
<dbReference type="InterPro" id="IPR004633">
    <property type="entry name" value="NaPi_cotrn-rel/YqeW-like"/>
</dbReference>
<dbReference type="InterPro" id="IPR038078">
    <property type="entry name" value="PhoU-like_sf"/>
</dbReference>
<evidence type="ECO:0000256" key="6">
    <source>
        <dbReference type="SAM" id="Coils"/>
    </source>
</evidence>
<dbReference type="InterPro" id="IPR026022">
    <property type="entry name" value="PhoU_dom"/>
</dbReference>
<dbReference type="Pfam" id="PF01895">
    <property type="entry name" value="PhoU"/>
    <property type="match status" value="2"/>
</dbReference>
<keyword evidence="4 7" id="KW-1133">Transmembrane helix</keyword>
<feature type="transmembrane region" description="Helical" evidence="7">
    <location>
        <begin position="245"/>
        <end position="266"/>
    </location>
</feature>
<dbReference type="EMBL" id="FNDZ01000008">
    <property type="protein sequence ID" value="SDJ12667.1"/>
    <property type="molecule type" value="Genomic_DNA"/>
</dbReference>
<dbReference type="SUPFAM" id="SSF109755">
    <property type="entry name" value="PhoU-like"/>
    <property type="match status" value="1"/>
</dbReference>
<keyword evidence="2" id="KW-1003">Cell membrane</keyword>
<feature type="transmembrane region" description="Helical" evidence="7">
    <location>
        <begin position="108"/>
        <end position="123"/>
    </location>
</feature>
<dbReference type="NCBIfam" id="TIGR00704">
    <property type="entry name" value="NaPi_cotrn_rel"/>
    <property type="match status" value="1"/>
</dbReference>
<dbReference type="GO" id="GO:0005886">
    <property type="term" value="C:plasma membrane"/>
    <property type="evidence" value="ECO:0007669"/>
    <property type="project" value="UniProtKB-SubCell"/>
</dbReference>
<evidence type="ECO:0000256" key="4">
    <source>
        <dbReference type="ARBA" id="ARBA00022989"/>
    </source>
</evidence>
<keyword evidence="6" id="KW-0175">Coiled coil</keyword>
<dbReference type="PANTHER" id="PTHR10010">
    <property type="entry name" value="SOLUTE CARRIER FAMILY 34 SODIUM PHOSPHATE , MEMBER 2-RELATED"/>
    <property type="match status" value="1"/>
</dbReference>
<dbReference type="GO" id="GO:0005436">
    <property type="term" value="F:sodium:phosphate symporter activity"/>
    <property type="evidence" value="ECO:0007669"/>
    <property type="project" value="InterPro"/>
</dbReference>
<evidence type="ECO:0000256" key="5">
    <source>
        <dbReference type="ARBA" id="ARBA00023136"/>
    </source>
</evidence>
<dbReference type="NCBIfam" id="NF037997">
    <property type="entry name" value="Na_Pi_symport"/>
    <property type="match status" value="1"/>
</dbReference>
<evidence type="ECO:0000256" key="1">
    <source>
        <dbReference type="ARBA" id="ARBA00004651"/>
    </source>
</evidence>
<feature type="domain" description="PhoU" evidence="8">
    <location>
        <begin position="340"/>
        <end position="424"/>
    </location>
</feature>
<feature type="transmembrane region" description="Helical" evidence="7">
    <location>
        <begin position="278"/>
        <end position="296"/>
    </location>
</feature>
<evidence type="ECO:0000313" key="9">
    <source>
        <dbReference type="EMBL" id="SDJ12667.1"/>
    </source>
</evidence>
<dbReference type="Proteomes" id="UP000183255">
    <property type="component" value="Unassembled WGS sequence"/>
</dbReference>
<dbReference type="Gene3D" id="1.20.58.220">
    <property type="entry name" value="Phosphate transport system protein phou homolog 2, domain 2"/>
    <property type="match status" value="1"/>
</dbReference>
<name>A0A1G8R6R5_9CLOT</name>
<protein>
    <submittedName>
        <fullName evidence="9">Phosphate:Na+ symporter</fullName>
    </submittedName>
</protein>
<dbReference type="Pfam" id="PF02690">
    <property type="entry name" value="Na_Pi_cotrans"/>
    <property type="match status" value="2"/>
</dbReference>
<proteinExistence type="predicted"/>
<feature type="transmembrane region" description="Helical" evidence="7">
    <location>
        <begin position="50"/>
        <end position="74"/>
    </location>
</feature>
<evidence type="ECO:0000256" key="3">
    <source>
        <dbReference type="ARBA" id="ARBA00022692"/>
    </source>
</evidence>